<dbReference type="NCBIfam" id="NF041635">
    <property type="entry name" value="STM3941_fam"/>
    <property type="match status" value="1"/>
</dbReference>
<dbReference type="Proteomes" id="UP000830343">
    <property type="component" value="Chromosome"/>
</dbReference>
<keyword evidence="1" id="KW-0812">Transmembrane</keyword>
<dbReference type="InterPro" id="IPR032869">
    <property type="entry name" value="WHH_dom_containing"/>
</dbReference>
<reference evidence="2" key="1">
    <citation type="submission" date="2022-03" db="EMBL/GenBank/DDBJ databases">
        <authorList>
            <person name="Vrbovska V."/>
            <person name="Kovarovic V."/>
            <person name="Botka T."/>
            <person name="Pantucek R."/>
        </authorList>
    </citation>
    <scope>NUCLEOTIDE SEQUENCE</scope>
    <source>
        <strain evidence="2">CCM 2609</strain>
    </source>
</reference>
<gene>
    <name evidence="2" type="ORF">MRZ06_01520</name>
</gene>
<keyword evidence="1" id="KW-1133">Transmembrane helix</keyword>
<keyword evidence="2" id="KW-0378">Hydrolase</keyword>
<feature type="transmembrane region" description="Helical" evidence="1">
    <location>
        <begin position="12"/>
        <end position="33"/>
    </location>
</feature>
<keyword evidence="2" id="KW-0540">Nuclease</keyword>
<dbReference type="RefSeq" id="WP_243366048.1">
    <property type="nucleotide sequence ID" value="NZ_CP094348.1"/>
</dbReference>
<dbReference type="EMBL" id="CP094348">
    <property type="protein sequence ID" value="UOB20792.1"/>
    <property type="molecule type" value="Genomic_DNA"/>
</dbReference>
<proteinExistence type="predicted"/>
<dbReference type="GO" id="GO:0004519">
    <property type="term" value="F:endonuclease activity"/>
    <property type="evidence" value="ECO:0007669"/>
    <property type="project" value="UniProtKB-KW"/>
</dbReference>
<sequence length="303" mass="33936">MEDIVIGKSRFKIGCSAFILLIVSIILGVIVFMGDLDSIGKFIAGAFFLFMLGFVVFYFIQFMNSKPLLILKDEGFYNYSTIGATGDRLIRWDEVDHIDLIQYGNQKNISVFLKNPEETLKDAKATSKALSSINNGMMDAGHINIIVRNASGITSEECAVLMMQILEDKQHKQNITEKLSGLGEAAVQYFEDLSDRHDDERATVLSNRGYVLTVELDNKYQKAPDVVQMQQVILTLQEIVKQPSVLAKLSSDDIDDIEKGMLPKGYTLHHHEVPCKFELVPQVLHNETPHLGGNVLWGGKLEL</sequence>
<keyword evidence="1" id="KW-0472">Membrane</keyword>
<name>A0ABY3ZV58_9STAP</name>
<dbReference type="InterPro" id="IPR048136">
    <property type="entry name" value="STM3941-like"/>
</dbReference>
<keyword evidence="3" id="KW-1185">Reference proteome</keyword>
<evidence type="ECO:0000313" key="2">
    <source>
        <dbReference type="EMBL" id="UOB20792.1"/>
    </source>
</evidence>
<reference evidence="2" key="2">
    <citation type="submission" date="2022-04" db="EMBL/GenBank/DDBJ databases">
        <title>Antimicrobial genetic elements in methicillin-resistant Macrococcus armenti.</title>
        <authorList>
            <person name="Keller J.E."/>
            <person name="Schwendener S."/>
            <person name="Pantucek R."/>
            <person name="Perreten V."/>
        </authorList>
    </citation>
    <scope>NUCLEOTIDE SEQUENCE</scope>
    <source>
        <strain evidence="2">CCM 2609</strain>
    </source>
</reference>
<feature type="transmembrane region" description="Helical" evidence="1">
    <location>
        <begin position="39"/>
        <end position="60"/>
    </location>
</feature>
<keyword evidence="2" id="KW-0255">Endonuclease</keyword>
<dbReference type="Pfam" id="PF14414">
    <property type="entry name" value="WHH"/>
    <property type="match status" value="1"/>
</dbReference>
<organism evidence="2 3">
    <name type="scientific">Macrococcus armenti</name>
    <dbReference type="NCBI Taxonomy" id="2875764"/>
    <lineage>
        <taxon>Bacteria</taxon>
        <taxon>Bacillati</taxon>
        <taxon>Bacillota</taxon>
        <taxon>Bacilli</taxon>
        <taxon>Bacillales</taxon>
        <taxon>Staphylococcaceae</taxon>
        <taxon>Macrococcus</taxon>
    </lineage>
</organism>
<evidence type="ECO:0000313" key="3">
    <source>
        <dbReference type="Proteomes" id="UP000830343"/>
    </source>
</evidence>
<evidence type="ECO:0000256" key="1">
    <source>
        <dbReference type="SAM" id="Phobius"/>
    </source>
</evidence>
<protein>
    <submittedName>
        <fullName evidence="2">HNH endonuclease</fullName>
    </submittedName>
</protein>
<accession>A0ABY3ZV58</accession>